<dbReference type="HOGENOM" id="CLU_619988_0_0_1"/>
<gene>
    <name evidence="2" type="ORF">CAEBREN_17722</name>
</gene>
<keyword evidence="3" id="KW-1185">Reference proteome</keyword>
<evidence type="ECO:0000256" key="1">
    <source>
        <dbReference type="SAM" id="Phobius"/>
    </source>
</evidence>
<dbReference type="Proteomes" id="UP000008068">
    <property type="component" value="Unassembled WGS sequence"/>
</dbReference>
<protein>
    <submittedName>
        <fullName evidence="2">Uncharacterized protein</fullName>
    </submittedName>
</protein>
<organism evidence="3">
    <name type="scientific">Caenorhabditis brenneri</name>
    <name type="common">Nematode worm</name>
    <dbReference type="NCBI Taxonomy" id="135651"/>
    <lineage>
        <taxon>Eukaryota</taxon>
        <taxon>Metazoa</taxon>
        <taxon>Ecdysozoa</taxon>
        <taxon>Nematoda</taxon>
        <taxon>Chromadorea</taxon>
        <taxon>Rhabditida</taxon>
        <taxon>Rhabditina</taxon>
        <taxon>Rhabditomorpha</taxon>
        <taxon>Rhabditoidea</taxon>
        <taxon>Rhabditidae</taxon>
        <taxon>Peloderinae</taxon>
        <taxon>Caenorhabditis</taxon>
    </lineage>
</organism>
<feature type="transmembrane region" description="Helical" evidence="1">
    <location>
        <begin position="36"/>
        <end position="56"/>
    </location>
</feature>
<dbReference type="AlphaFoldDB" id="G0MWK7"/>
<reference evidence="3" key="1">
    <citation type="submission" date="2011-07" db="EMBL/GenBank/DDBJ databases">
        <authorList>
            <consortium name="Caenorhabditis brenneri Sequencing and Analysis Consortium"/>
            <person name="Wilson R.K."/>
        </authorList>
    </citation>
    <scope>NUCLEOTIDE SEQUENCE [LARGE SCALE GENOMIC DNA]</scope>
    <source>
        <strain evidence="3">PB2801</strain>
    </source>
</reference>
<dbReference type="InParanoid" id="G0MWK7"/>
<feature type="transmembrane region" description="Helical" evidence="1">
    <location>
        <begin position="125"/>
        <end position="145"/>
    </location>
</feature>
<proteinExistence type="predicted"/>
<evidence type="ECO:0000313" key="3">
    <source>
        <dbReference type="Proteomes" id="UP000008068"/>
    </source>
</evidence>
<sequence>MVFSVVTGFPAAGCLLISNIGIGGRFLKNLKRQESFPFELIAICSTCFVIANQSVVDNSHRVLLQLSGMIQCAFMANMFQLLHEEFQWEILAYFTRFCSMLFFQYAVARIFCTPTILVPKRPIRFHWKSLVSICAFFAATGYYMYPYCNCELLIRGQAINEYKRMPESQAFASLHISRGYGFKTLGLLNIIAFFVAPHYTMLVKRFIPGMTLGHRAALVSFIQFGLYAWSRHRQFYFEDLVVKLFQRVGTNALKNDFFRLLKFIFEINEEYWQELIKRTILEQPLHRRSSQDTPNGSLSLGDSVEVVTPNAKGQDVINYGSLSNRLFRYVRDHGRPFMMNEENEVLNHFGKYALETCLKNRFLTKIGKGDRQELILGPQAPTEDPQQELMQRVARGEGASTYEEIKRQRAVDLVDYELGLDGRFKQTDKTQPPVTFSLEVRR</sequence>
<evidence type="ECO:0000313" key="2">
    <source>
        <dbReference type="EMBL" id="EGT46285.1"/>
    </source>
</evidence>
<dbReference type="EMBL" id="GL379817">
    <property type="protein sequence ID" value="EGT46285.1"/>
    <property type="molecule type" value="Genomic_DNA"/>
</dbReference>
<accession>G0MWK7</accession>
<keyword evidence="1" id="KW-0812">Transmembrane</keyword>
<keyword evidence="1" id="KW-0472">Membrane</keyword>
<feature type="transmembrane region" description="Helical" evidence="1">
    <location>
        <begin position="94"/>
        <end position="119"/>
    </location>
</feature>
<dbReference type="OMA" id="VENAPRM"/>
<feature type="transmembrane region" description="Helical" evidence="1">
    <location>
        <begin position="6"/>
        <end position="24"/>
    </location>
</feature>
<keyword evidence="1" id="KW-1133">Transmembrane helix</keyword>
<name>G0MWK7_CAEBE</name>